<evidence type="ECO:0000256" key="1">
    <source>
        <dbReference type="ARBA" id="ARBA00022475"/>
    </source>
</evidence>
<name>A0ABP9LXQ7_9FLAO</name>
<dbReference type="PANTHER" id="PTHR22550:SF5">
    <property type="entry name" value="LEUCINE ZIPPER PROTEIN 4"/>
    <property type="match status" value="1"/>
</dbReference>
<sequence>MYIMKYLSMLFLVLIVSCNKADTNITPPKKPQQLPQENIALLVDNSLSMIAKDFEPNRITVIKNVIKNIIDQKKENQAFSIVVFAKNSYILCPLTKDKNQLLSAINNLDAGIMQLHPGTVFSNVILNGIRSISKESGNKSMILFSDGKESTKSYPLEIAVQDAIKNNIKINTVMITPKDFTIMPISIDSKGEFQYQKLKAEPIDTIQLKKISIETGGTFKLFYTKNAIQKFNFSQLLSEKGNSNIKKIPSKISDGKLNKIYREIEMSNDSLAVIFNR</sequence>
<keyword evidence="5" id="KW-0732">Signal</keyword>
<keyword evidence="1" id="KW-1003">Cell membrane</keyword>
<dbReference type="SUPFAM" id="SSF53300">
    <property type="entry name" value="vWA-like"/>
    <property type="match status" value="1"/>
</dbReference>
<dbReference type="PROSITE" id="PS51257">
    <property type="entry name" value="PROKAR_LIPOPROTEIN"/>
    <property type="match status" value="1"/>
</dbReference>
<dbReference type="PROSITE" id="PS50234">
    <property type="entry name" value="VWFA"/>
    <property type="match status" value="1"/>
</dbReference>
<evidence type="ECO:0000313" key="8">
    <source>
        <dbReference type="Proteomes" id="UP001500353"/>
    </source>
</evidence>
<reference evidence="8" key="1">
    <citation type="journal article" date="2019" name="Int. J. Syst. Evol. Microbiol.">
        <title>The Global Catalogue of Microorganisms (GCM) 10K type strain sequencing project: providing services to taxonomists for standard genome sequencing and annotation.</title>
        <authorList>
            <consortium name="The Broad Institute Genomics Platform"/>
            <consortium name="The Broad Institute Genome Sequencing Center for Infectious Disease"/>
            <person name="Wu L."/>
            <person name="Ma J."/>
        </authorList>
    </citation>
    <scope>NUCLEOTIDE SEQUENCE [LARGE SCALE GENOMIC DNA]</scope>
    <source>
        <strain evidence="8">JCM 18019</strain>
    </source>
</reference>
<dbReference type="EMBL" id="BAABHX010000001">
    <property type="protein sequence ID" value="GAA5084872.1"/>
    <property type="molecule type" value="Genomic_DNA"/>
</dbReference>
<evidence type="ECO:0000256" key="3">
    <source>
        <dbReference type="ARBA" id="ARBA00022989"/>
    </source>
</evidence>
<dbReference type="InterPro" id="IPR002035">
    <property type="entry name" value="VWF_A"/>
</dbReference>
<dbReference type="PANTHER" id="PTHR22550">
    <property type="entry name" value="SPORE GERMINATION PROTEIN"/>
    <property type="match status" value="1"/>
</dbReference>
<keyword evidence="2" id="KW-0812">Transmembrane</keyword>
<accession>A0ABP9LXQ7</accession>
<evidence type="ECO:0000313" key="7">
    <source>
        <dbReference type="EMBL" id="GAA5084872.1"/>
    </source>
</evidence>
<protein>
    <recommendedName>
        <fullName evidence="6">VWFA domain-containing protein</fullName>
    </recommendedName>
</protein>
<keyword evidence="4" id="KW-0472">Membrane</keyword>
<proteinExistence type="predicted"/>
<evidence type="ECO:0000256" key="5">
    <source>
        <dbReference type="SAM" id="SignalP"/>
    </source>
</evidence>
<comment type="caution">
    <text evidence="7">The sequence shown here is derived from an EMBL/GenBank/DDBJ whole genome shotgun (WGS) entry which is preliminary data.</text>
</comment>
<feature type="signal peptide" evidence="5">
    <location>
        <begin position="1"/>
        <end position="21"/>
    </location>
</feature>
<feature type="domain" description="VWFA" evidence="6">
    <location>
        <begin position="38"/>
        <end position="248"/>
    </location>
</feature>
<feature type="chain" id="PRO_5046420737" description="VWFA domain-containing protein" evidence="5">
    <location>
        <begin position="22"/>
        <end position="277"/>
    </location>
</feature>
<gene>
    <name evidence="7" type="ORF">GCM10023210_05130</name>
</gene>
<keyword evidence="3" id="KW-1133">Transmembrane helix</keyword>
<evidence type="ECO:0000256" key="4">
    <source>
        <dbReference type="ARBA" id="ARBA00023136"/>
    </source>
</evidence>
<dbReference type="Proteomes" id="UP001500353">
    <property type="component" value="Unassembled WGS sequence"/>
</dbReference>
<dbReference type="Gene3D" id="3.40.50.410">
    <property type="entry name" value="von Willebrand factor, type A domain"/>
    <property type="match status" value="1"/>
</dbReference>
<organism evidence="7 8">
    <name type="scientific">Chryseobacterium ginsengisoli</name>
    <dbReference type="NCBI Taxonomy" id="363853"/>
    <lineage>
        <taxon>Bacteria</taxon>
        <taxon>Pseudomonadati</taxon>
        <taxon>Bacteroidota</taxon>
        <taxon>Flavobacteriia</taxon>
        <taxon>Flavobacteriales</taxon>
        <taxon>Weeksellaceae</taxon>
        <taxon>Chryseobacterium group</taxon>
        <taxon>Chryseobacterium</taxon>
    </lineage>
</organism>
<keyword evidence="8" id="KW-1185">Reference proteome</keyword>
<dbReference type="InterPro" id="IPR050768">
    <property type="entry name" value="UPF0353/GerABKA_families"/>
</dbReference>
<dbReference type="Pfam" id="PF13519">
    <property type="entry name" value="VWA_2"/>
    <property type="match status" value="1"/>
</dbReference>
<evidence type="ECO:0000256" key="2">
    <source>
        <dbReference type="ARBA" id="ARBA00022692"/>
    </source>
</evidence>
<dbReference type="SMART" id="SM00327">
    <property type="entry name" value="VWA"/>
    <property type="match status" value="1"/>
</dbReference>
<evidence type="ECO:0000259" key="6">
    <source>
        <dbReference type="PROSITE" id="PS50234"/>
    </source>
</evidence>
<dbReference type="InterPro" id="IPR036465">
    <property type="entry name" value="vWFA_dom_sf"/>
</dbReference>